<gene>
    <name evidence="2" type="ORF">NV36_05355</name>
</gene>
<keyword evidence="2" id="KW-0547">Nucleotide-binding</keyword>
<evidence type="ECO:0000313" key="2">
    <source>
        <dbReference type="EMBL" id="KGO06319.1"/>
    </source>
</evidence>
<evidence type="ECO:0000259" key="1">
    <source>
        <dbReference type="Pfam" id="PF08000"/>
    </source>
</evidence>
<protein>
    <submittedName>
        <fullName evidence="2">Helicase</fullName>
    </submittedName>
</protein>
<name>A0A0A2GSQ0_9FLAO</name>
<feature type="domain" description="Bacterial Pleckstrin homology" evidence="1">
    <location>
        <begin position="2"/>
        <end position="123"/>
    </location>
</feature>
<dbReference type="OrthoDB" id="9803613at2"/>
<dbReference type="AlphaFoldDB" id="A0A0A2GSQ0"/>
<accession>A0A0A2GSQ0</accession>
<sequence>MGLFNKILGNASEASTEKLTEKYGRLLVENENIELGFKLLRDTFMFTNKRLIIIDVQGLTGSKSEYKSMPYKSISRFSLETSGTFDLDAELKIWISSENTPSVSKKFNKSIDVYEVQKYLANKVM</sequence>
<dbReference type="PANTHER" id="PTHR35796">
    <property type="entry name" value="HYPOTHETICAL CYTOSOLIC PROTEIN"/>
    <property type="match status" value="1"/>
</dbReference>
<dbReference type="Pfam" id="PF08000">
    <property type="entry name" value="bPH_1"/>
    <property type="match status" value="1"/>
</dbReference>
<dbReference type="Gene3D" id="2.30.29.50">
    <property type="entry name" value="Bacterial Pleckstrin homology domain"/>
    <property type="match status" value="1"/>
</dbReference>
<dbReference type="PATRIC" id="fig|1300343.5.peg.2890"/>
<reference evidence="2 3" key="1">
    <citation type="submission" date="2014-10" db="EMBL/GenBank/DDBJ databases">
        <title>Draft genome sequence of the proteorhodopsin-containing marine bacterium Dokdonia donghaensis.</title>
        <authorList>
            <person name="Gomez-Consarnau L."/>
            <person name="Gonzalez J.M."/>
            <person name="Riedel T."/>
            <person name="Jaenicke S."/>
            <person name="Wagner-Doebler I."/>
            <person name="Fuhrman J.A."/>
        </authorList>
    </citation>
    <scope>NUCLEOTIDE SEQUENCE [LARGE SCALE GENOMIC DNA]</scope>
    <source>
        <strain evidence="2 3">DSW-1</strain>
    </source>
</reference>
<keyword evidence="2" id="KW-0347">Helicase</keyword>
<comment type="caution">
    <text evidence="2">The sequence shown here is derived from an EMBL/GenBank/DDBJ whole genome shotgun (WGS) entry which is preliminary data.</text>
</comment>
<dbReference type="InterPro" id="IPR037063">
    <property type="entry name" value="PHb_sf"/>
</dbReference>
<keyword evidence="2" id="KW-0378">Hydrolase</keyword>
<dbReference type="CDD" id="cd13225">
    <property type="entry name" value="PH-like_bacteria"/>
    <property type="match status" value="1"/>
</dbReference>
<dbReference type="SUPFAM" id="SSF50729">
    <property type="entry name" value="PH domain-like"/>
    <property type="match status" value="1"/>
</dbReference>
<evidence type="ECO:0000313" key="3">
    <source>
        <dbReference type="Proteomes" id="UP000030140"/>
    </source>
</evidence>
<dbReference type="PANTHER" id="PTHR35796:SF3">
    <property type="entry name" value="BHLH DOMAIN-CONTAINING PROTEIN"/>
    <property type="match status" value="1"/>
</dbReference>
<keyword evidence="3" id="KW-1185">Reference proteome</keyword>
<proteinExistence type="predicted"/>
<keyword evidence="2" id="KW-0067">ATP-binding</keyword>
<dbReference type="Proteomes" id="UP000030140">
    <property type="component" value="Unassembled WGS sequence"/>
</dbReference>
<dbReference type="KEGG" id="ddo:I597_2844"/>
<dbReference type="GO" id="GO:0004386">
    <property type="term" value="F:helicase activity"/>
    <property type="evidence" value="ECO:0007669"/>
    <property type="project" value="UniProtKB-KW"/>
</dbReference>
<dbReference type="InterPro" id="IPR012544">
    <property type="entry name" value="PHb"/>
</dbReference>
<organism evidence="2 3">
    <name type="scientific">Dokdonia donghaensis DSW-1</name>
    <dbReference type="NCBI Taxonomy" id="1300343"/>
    <lineage>
        <taxon>Bacteria</taxon>
        <taxon>Pseudomonadati</taxon>
        <taxon>Bacteroidota</taxon>
        <taxon>Flavobacteriia</taxon>
        <taxon>Flavobacteriales</taxon>
        <taxon>Flavobacteriaceae</taxon>
        <taxon>Dokdonia</taxon>
    </lineage>
</organism>
<dbReference type="EMBL" id="JSAQ01000001">
    <property type="protein sequence ID" value="KGO06319.1"/>
    <property type="molecule type" value="Genomic_DNA"/>
</dbReference>
<dbReference type="RefSeq" id="WP_035325323.1">
    <property type="nucleotide sequence ID" value="NZ_CP015125.1"/>
</dbReference>